<keyword evidence="2" id="KW-0472">Membrane</keyword>
<dbReference type="InterPro" id="IPR000184">
    <property type="entry name" value="Bac_surfAg_D15"/>
</dbReference>
<feature type="chain" id="PRO_5047370834" evidence="3">
    <location>
        <begin position="30"/>
        <end position="861"/>
    </location>
</feature>
<feature type="domain" description="Bacterial surface antigen (D15)" evidence="4">
    <location>
        <begin position="608"/>
        <end position="832"/>
    </location>
</feature>
<comment type="subcellular location">
    <subcellularLocation>
        <location evidence="1">Membrane</location>
    </subcellularLocation>
</comment>
<evidence type="ECO:0000256" key="2">
    <source>
        <dbReference type="ARBA" id="ARBA00023136"/>
    </source>
</evidence>
<keyword evidence="3" id="KW-0732">Signal</keyword>
<evidence type="ECO:0000313" key="5">
    <source>
        <dbReference type="EMBL" id="MCG2615517.1"/>
    </source>
</evidence>
<dbReference type="Proteomes" id="UP001165367">
    <property type="component" value="Unassembled WGS sequence"/>
</dbReference>
<accession>A0ABS9KT56</accession>
<evidence type="ECO:0000259" key="4">
    <source>
        <dbReference type="Pfam" id="PF01103"/>
    </source>
</evidence>
<dbReference type="EMBL" id="JAKLTR010000009">
    <property type="protein sequence ID" value="MCG2615517.1"/>
    <property type="molecule type" value="Genomic_DNA"/>
</dbReference>
<evidence type="ECO:0000313" key="6">
    <source>
        <dbReference type="Proteomes" id="UP001165367"/>
    </source>
</evidence>
<keyword evidence="6" id="KW-1185">Reference proteome</keyword>
<evidence type="ECO:0000256" key="1">
    <source>
        <dbReference type="ARBA" id="ARBA00004370"/>
    </source>
</evidence>
<gene>
    <name evidence="5" type="ORF">LZZ85_14550</name>
</gene>
<protein>
    <submittedName>
        <fullName evidence="5">Outer membrane protein assembly factor</fullName>
    </submittedName>
</protein>
<organism evidence="5 6">
    <name type="scientific">Terrimonas ginsenosidimutans</name>
    <dbReference type="NCBI Taxonomy" id="2908004"/>
    <lineage>
        <taxon>Bacteria</taxon>
        <taxon>Pseudomonadati</taxon>
        <taxon>Bacteroidota</taxon>
        <taxon>Chitinophagia</taxon>
        <taxon>Chitinophagales</taxon>
        <taxon>Chitinophagaceae</taxon>
        <taxon>Terrimonas</taxon>
    </lineage>
</organism>
<reference evidence="5" key="1">
    <citation type="submission" date="2022-01" db="EMBL/GenBank/DDBJ databases">
        <authorList>
            <person name="Jo J.-H."/>
            <person name="Im W.-T."/>
        </authorList>
    </citation>
    <scope>NUCLEOTIDE SEQUENCE</scope>
    <source>
        <strain evidence="5">NA20</strain>
    </source>
</reference>
<dbReference type="Pfam" id="PF01103">
    <property type="entry name" value="Omp85"/>
    <property type="match status" value="1"/>
</dbReference>
<feature type="signal peptide" evidence="3">
    <location>
        <begin position="1"/>
        <end position="29"/>
    </location>
</feature>
<dbReference type="RefSeq" id="WP_237873371.1">
    <property type="nucleotide sequence ID" value="NZ_JAKLTR010000009.1"/>
</dbReference>
<comment type="caution">
    <text evidence="5">The sequence shown here is derived from an EMBL/GenBank/DDBJ whole genome shotgun (WGS) entry which is preliminary data.</text>
</comment>
<dbReference type="Gene3D" id="2.40.160.50">
    <property type="entry name" value="membrane protein fhac: a member of the omp85/tpsb transporter family"/>
    <property type="match status" value="1"/>
</dbReference>
<evidence type="ECO:0000256" key="3">
    <source>
        <dbReference type="SAM" id="SignalP"/>
    </source>
</evidence>
<sequence>MMRTVRSSCCFLPYLFCFATILFAQPLCAQQSADSITVTIAPDYDNVSGLHRFFLGENYRKLWATPVTVRIIHLNREKGGLQIEQEGGGQQTRSLRLRDHSGKEWVLRSVQKYPERQLPPRLKETIARDILRDQVATANPFAAITVPPLAEALGIPHSNPEIVYVATDTALGNYNETFAGKIFLLEERQPAGSGKTDNTAQLQKKLLEDNDVSVDQRLVLRARLLDMLLGDWDRHEDQWRWEKIKEGKNTVYAPVPRDRDQVYYQTSGVFPWIVSHQWLKSKFQPYREQIRDIKGWNFNARYFDRYFLTSLDESDWKNEIKLVQQTLSDSLITKAIRRMPPSIYQIAGEETIRIMIARRNNLLRSALEYYRFLSVYVDITASGKREHFDIKQDGEQISVSIYKQKKDSTRNDRIFHRNFDPAITKEIRLYGFDGEDEFYVHAPITSPIRIRMIGGGGEDRFIIDSNTNHRKKLYIYDRSDKLNGFPSRKLAKIITGTDSSINSFEPNSFQYDRFEPVTLAHYNTDIGISLILGAALTRHGFRRTPYAYKHQLLMDYSFARRSFLFTYMADYKKAFGKNDLNINIVSHGPNNVSNFFGIGNESLFENKGDKKILYYRNRYDYVEADIRISRTLRHFTINGGLAGQYYTSKAVNNEFKYLKEFDQQHPDANVFSSGFYLGATGAAELDTRQNKTFPSQGIHWYTRLTAMQQWGKQKDSYGQISSEFSFYLNPDKHATLIFANRTGAGTTVGDPAYFQLLKLGGPQTLRGFHTWRFSGKTMLYNNFELRLKLFNFNSYLLPGSVGVIGFDDIGRIWQPGEHSTEWHNGYGAGLYVNPVELVLIQFSKGFSKEGSINYLTIGYRF</sequence>
<name>A0ABS9KT56_9BACT</name>
<proteinExistence type="predicted"/>